<keyword evidence="2" id="KW-1133">Transmembrane helix</keyword>
<protein>
    <submittedName>
        <fullName evidence="3">Uncharacterized protein</fullName>
    </submittedName>
</protein>
<evidence type="ECO:0000256" key="2">
    <source>
        <dbReference type="SAM" id="Phobius"/>
    </source>
</evidence>
<name>A0AAD4P1F5_PERFH</name>
<evidence type="ECO:0000313" key="3">
    <source>
        <dbReference type="EMBL" id="KAH6822625.1"/>
    </source>
</evidence>
<keyword evidence="1" id="KW-0175">Coiled coil</keyword>
<accession>A0AAD4P1F5</accession>
<sequence length="201" mass="22021">MSSTIVSSSSSYYFSSHGTSSGSNTRNSSQFHLLPAIKRAKKIDHTMDFLKSSAKYGMISAAISRPRNVQVKASASSNNPSSSWQKWLIGLLLTVILPAVGYKGGLFSNLKSKIDKAVETVEHVAEMVEEVAEKAEKIVEEVEEKLPEDSKLKDALESFEGLAKMAVTEAKKAEDVVNKVKDVEEELEATLIKARKDQAKK</sequence>
<organism evidence="3 4">
    <name type="scientific">Perilla frutescens var. hirtella</name>
    <name type="common">Perilla citriodora</name>
    <name type="synonym">Perilla setoyensis</name>
    <dbReference type="NCBI Taxonomy" id="608512"/>
    <lineage>
        <taxon>Eukaryota</taxon>
        <taxon>Viridiplantae</taxon>
        <taxon>Streptophyta</taxon>
        <taxon>Embryophyta</taxon>
        <taxon>Tracheophyta</taxon>
        <taxon>Spermatophyta</taxon>
        <taxon>Magnoliopsida</taxon>
        <taxon>eudicotyledons</taxon>
        <taxon>Gunneridae</taxon>
        <taxon>Pentapetalae</taxon>
        <taxon>asterids</taxon>
        <taxon>lamiids</taxon>
        <taxon>Lamiales</taxon>
        <taxon>Lamiaceae</taxon>
        <taxon>Nepetoideae</taxon>
        <taxon>Elsholtzieae</taxon>
        <taxon>Perilla</taxon>
    </lineage>
</organism>
<feature type="transmembrane region" description="Helical" evidence="2">
    <location>
        <begin position="87"/>
        <end position="106"/>
    </location>
</feature>
<proteinExistence type="predicted"/>
<feature type="coiled-coil region" evidence="1">
    <location>
        <begin position="170"/>
        <end position="200"/>
    </location>
</feature>
<dbReference type="PANTHER" id="PTHR33735">
    <property type="entry name" value="EXPRESSED PROTEIN"/>
    <property type="match status" value="1"/>
</dbReference>
<keyword evidence="2" id="KW-0472">Membrane</keyword>
<dbReference type="EMBL" id="SDAM02001264">
    <property type="protein sequence ID" value="KAH6822625.1"/>
    <property type="molecule type" value="Genomic_DNA"/>
</dbReference>
<keyword evidence="2" id="KW-0812">Transmembrane</keyword>
<dbReference type="PANTHER" id="PTHR33735:SF23">
    <property type="entry name" value="PTERIN-BINDING DOMAIN-CONTAINING PROTEIN"/>
    <property type="match status" value="1"/>
</dbReference>
<gene>
    <name evidence="3" type="ORF">C2S53_020442</name>
</gene>
<dbReference type="AlphaFoldDB" id="A0AAD4P1F5"/>
<reference evidence="3 4" key="1">
    <citation type="journal article" date="2021" name="Nat. Commun.">
        <title>Incipient diploidization of the medicinal plant Perilla within 10,000 years.</title>
        <authorList>
            <person name="Zhang Y."/>
            <person name="Shen Q."/>
            <person name="Leng L."/>
            <person name="Zhang D."/>
            <person name="Chen S."/>
            <person name="Shi Y."/>
            <person name="Ning Z."/>
            <person name="Chen S."/>
        </authorList>
    </citation>
    <scope>NUCLEOTIDE SEQUENCE [LARGE SCALE GENOMIC DNA]</scope>
    <source>
        <strain evidence="4">cv. PC099</strain>
    </source>
</reference>
<evidence type="ECO:0000313" key="4">
    <source>
        <dbReference type="Proteomes" id="UP001190926"/>
    </source>
</evidence>
<evidence type="ECO:0000256" key="1">
    <source>
        <dbReference type="SAM" id="Coils"/>
    </source>
</evidence>
<comment type="caution">
    <text evidence="3">The sequence shown here is derived from an EMBL/GenBank/DDBJ whole genome shotgun (WGS) entry which is preliminary data.</text>
</comment>
<dbReference type="Proteomes" id="UP001190926">
    <property type="component" value="Unassembled WGS sequence"/>
</dbReference>
<keyword evidence="4" id="KW-1185">Reference proteome</keyword>